<dbReference type="SUPFAM" id="SSF143113">
    <property type="entry name" value="NAP-like"/>
    <property type="match status" value="1"/>
</dbReference>
<name>A0A820L0V6_9BILA</name>
<reference evidence="4" key="1">
    <citation type="submission" date="2021-02" db="EMBL/GenBank/DDBJ databases">
        <authorList>
            <person name="Nowell W R."/>
        </authorList>
    </citation>
    <scope>NUCLEOTIDE SEQUENCE</scope>
</reference>
<dbReference type="Gene3D" id="3.30.1120.90">
    <property type="entry name" value="Nucleosome assembly protein"/>
    <property type="match status" value="1"/>
</dbReference>
<evidence type="ECO:0000256" key="1">
    <source>
        <dbReference type="ARBA" id="ARBA00009947"/>
    </source>
</evidence>
<dbReference type="EMBL" id="CAJOBQ010000431">
    <property type="protein sequence ID" value="CAF4353407.1"/>
    <property type="molecule type" value="Genomic_DNA"/>
</dbReference>
<evidence type="ECO:0000256" key="2">
    <source>
        <dbReference type="RuleBase" id="RU003876"/>
    </source>
</evidence>
<evidence type="ECO:0000313" key="3">
    <source>
        <dbReference type="EMBL" id="CAF3480021.1"/>
    </source>
</evidence>
<comment type="similarity">
    <text evidence="1 2">Belongs to the nucleosome assembly protein (NAP) family.</text>
</comment>
<dbReference type="Gene3D" id="1.20.5.1500">
    <property type="match status" value="1"/>
</dbReference>
<dbReference type="Pfam" id="PF00956">
    <property type="entry name" value="NAP"/>
    <property type="match status" value="1"/>
</dbReference>
<gene>
    <name evidence="3" type="ORF">FME351_LOCUS15428</name>
    <name evidence="4" type="ORF">TSG867_LOCUS9708</name>
</gene>
<dbReference type="AlphaFoldDB" id="A0A820L0V6"/>
<organism evidence="4 5">
    <name type="scientific">Rotaria socialis</name>
    <dbReference type="NCBI Taxonomy" id="392032"/>
    <lineage>
        <taxon>Eukaryota</taxon>
        <taxon>Metazoa</taxon>
        <taxon>Spiralia</taxon>
        <taxon>Gnathifera</taxon>
        <taxon>Rotifera</taxon>
        <taxon>Eurotatoria</taxon>
        <taxon>Bdelloidea</taxon>
        <taxon>Philodinida</taxon>
        <taxon>Philodinidae</taxon>
        <taxon>Rotaria</taxon>
    </lineage>
</organism>
<dbReference type="Proteomes" id="UP000663869">
    <property type="component" value="Unassembled WGS sequence"/>
</dbReference>
<dbReference type="InterPro" id="IPR002164">
    <property type="entry name" value="NAP_family"/>
</dbReference>
<accession>A0A820L0V6</accession>
<dbReference type="Proteomes" id="UP000663862">
    <property type="component" value="Unassembled WGS sequence"/>
</dbReference>
<proteinExistence type="inferred from homology"/>
<dbReference type="GO" id="GO:0005634">
    <property type="term" value="C:nucleus"/>
    <property type="evidence" value="ECO:0007669"/>
    <property type="project" value="InterPro"/>
</dbReference>
<protein>
    <submittedName>
        <fullName evidence="4">Uncharacterized protein</fullName>
    </submittedName>
</protein>
<dbReference type="GO" id="GO:0006334">
    <property type="term" value="P:nucleosome assembly"/>
    <property type="evidence" value="ECO:0007669"/>
    <property type="project" value="InterPro"/>
</dbReference>
<dbReference type="PANTHER" id="PTHR11875">
    <property type="entry name" value="TESTIS-SPECIFIC Y-ENCODED PROTEIN"/>
    <property type="match status" value="1"/>
</dbReference>
<dbReference type="EMBL" id="CAJNYU010001913">
    <property type="protein sequence ID" value="CAF3480021.1"/>
    <property type="molecule type" value="Genomic_DNA"/>
</dbReference>
<evidence type="ECO:0000313" key="4">
    <source>
        <dbReference type="EMBL" id="CAF4353407.1"/>
    </source>
</evidence>
<dbReference type="InterPro" id="IPR037231">
    <property type="entry name" value="NAP-like_sf"/>
</dbReference>
<evidence type="ECO:0000313" key="5">
    <source>
        <dbReference type="Proteomes" id="UP000663862"/>
    </source>
</evidence>
<comment type="caution">
    <text evidence="4">The sequence shown here is derived from an EMBL/GenBank/DDBJ whole genome shotgun (WGS) entry which is preliminary data.</text>
</comment>
<sequence length="315" mass="37245">MATTENSPVIENLHHSSSSLWSNCRPDIQRRINALLNYQVEYFRLRVEFHRQLQDLQYAYNPEFERIIERQRSIIDGSCEPKELEKLINQSSIAQINNQQTANVQRKGLENFWLKVLKNIDSYDYPIQRRDELCLKYLSDIRCTLNPPDVETSSFTLEFHFLPTNPFFIETILTKQYRIRFESNNINPYRSYDGPEVDCCYGSIITWKPDHNLTIRKRTKRIRNKITGQVRFECIEEPVKSFFEFFSSPTIPTNGIHEMTNEDQIRLEADIEFALLLKQRVLPRAVLYYTGEALRVFNDEEEDDDDESTSSDSSR</sequence>